<dbReference type="InterPro" id="IPR016039">
    <property type="entry name" value="Thiolase-like"/>
</dbReference>
<feature type="domain" description="Ketosynthase family 3 (KS3)" evidence="3">
    <location>
        <begin position="1"/>
        <end position="258"/>
    </location>
</feature>
<dbReference type="PROSITE" id="PS52004">
    <property type="entry name" value="KS3_2"/>
    <property type="match status" value="1"/>
</dbReference>
<dbReference type="Gene3D" id="3.30.70.3290">
    <property type="match status" value="1"/>
</dbReference>
<dbReference type="InterPro" id="IPR050091">
    <property type="entry name" value="PKS_NRPS_Biosynth_Enz"/>
</dbReference>
<dbReference type="InterPro" id="IPR001227">
    <property type="entry name" value="Ac_transferase_dom_sf"/>
</dbReference>
<dbReference type="Gene3D" id="3.40.366.10">
    <property type="entry name" value="Malonyl-Coenzyme A Acyl Carrier Protein, domain 2"/>
    <property type="match status" value="1"/>
</dbReference>
<evidence type="ECO:0000313" key="4">
    <source>
        <dbReference type="EMBL" id="KMS65808.1"/>
    </source>
</evidence>
<gene>
    <name evidence="4" type="ORF">ACH49_30300</name>
</gene>
<proteinExistence type="predicted"/>
<dbReference type="CDD" id="cd00833">
    <property type="entry name" value="PKS"/>
    <property type="match status" value="1"/>
</dbReference>
<feature type="non-terminal residue" evidence="4">
    <location>
        <position position="401"/>
    </location>
</feature>
<evidence type="ECO:0000256" key="1">
    <source>
        <dbReference type="ARBA" id="ARBA00022679"/>
    </source>
</evidence>
<reference evidence="4 5" key="1">
    <citation type="submission" date="2015-06" db="EMBL/GenBank/DDBJ databases">
        <title>Draft genome sequence of Streptomyces leeuwenhoekii C58, which produces the novel lasso peptide, chaxapeptin.</title>
        <authorList>
            <person name="Yi Y."/>
            <person name="Hai D."/>
            <person name="Jaspars M."/>
            <person name="Sheng H."/>
            <person name="Rateb M.E."/>
            <person name="Bull A."/>
            <person name="Goodfellow M."/>
            <person name="Asenjo J.A."/>
            <person name="Ebel R."/>
        </authorList>
    </citation>
    <scope>NUCLEOTIDE SEQUENCE [LARGE SCALE GENOMIC DNA]</scope>
    <source>
        <strain evidence="4 5">C58</strain>
    </source>
</reference>
<name>A0ABR5HQ36_STRLW</name>
<dbReference type="Pfam" id="PF16197">
    <property type="entry name" value="KAsynt_C_assoc"/>
    <property type="match status" value="1"/>
</dbReference>
<protein>
    <recommendedName>
        <fullName evidence="3">Ketosynthase family 3 (KS3) domain-containing protein</fullName>
    </recommendedName>
</protein>
<dbReference type="InterPro" id="IPR016035">
    <property type="entry name" value="Acyl_Trfase/lysoPLipase"/>
</dbReference>
<dbReference type="Pfam" id="PF00109">
    <property type="entry name" value="ketoacyl-synt"/>
    <property type="match status" value="1"/>
</dbReference>
<dbReference type="RefSeq" id="WP_048574653.1">
    <property type="nucleotide sequence ID" value="NZ_LFEH01000340.1"/>
</dbReference>
<dbReference type="InterPro" id="IPR014030">
    <property type="entry name" value="Ketoacyl_synth_N"/>
</dbReference>
<dbReference type="SUPFAM" id="SSF53901">
    <property type="entry name" value="Thiolase-like"/>
    <property type="match status" value="2"/>
</dbReference>
<dbReference type="SUPFAM" id="SSF52151">
    <property type="entry name" value="FabD/lysophospholipase-like"/>
    <property type="match status" value="1"/>
</dbReference>
<evidence type="ECO:0000313" key="5">
    <source>
        <dbReference type="Proteomes" id="UP000037274"/>
    </source>
</evidence>
<dbReference type="InterPro" id="IPR014031">
    <property type="entry name" value="Ketoacyl_synth_C"/>
</dbReference>
<dbReference type="EMBL" id="LFEH01000340">
    <property type="protein sequence ID" value="KMS65808.1"/>
    <property type="molecule type" value="Genomic_DNA"/>
</dbReference>
<keyword evidence="5" id="KW-1185">Reference proteome</keyword>
<dbReference type="Proteomes" id="UP000037274">
    <property type="component" value="Unassembled WGS sequence"/>
</dbReference>
<dbReference type="SMART" id="SM00825">
    <property type="entry name" value="PKS_KS"/>
    <property type="match status" value="1"/>
</dbReference>
<keyword evidence="2" id="KW-0511">Multifunctional enzyme</keyword>
<comment type="caution">
    <text evidence="4">The sequence shown here is derived from an EMBL/GenBank/DDBJ whole genome shotgun (WGS) entry which is preliminary data.</text>
</comment>
<dbReference type="InterPro" id="IPR032821">
    <property type="entry name" value="PKS_assoc"/>
</dbReference>
<dbReference type="InterPro" id="IPR020841">
    <property type="entry name" value="PKS_Beta-ketoAc_synthase_dom"/>
</dbReference>
<feature type="non-terminal residue" evidence="4">
    <location>
        <position position="1"/>
    </location>
</feature>
<evidence type="ECO:0000259" key="3">
    <source>
        <dbReference type="PROSITE" id="PS52004"/>
    </source>
</evidence>
<keyword evidence="1" id="KW-0808">Transferase</keyword>
<dbReference type="PANTHER" id="PTHR43775:SF51">
    <property type="entry name" value="INACTIVE PHENOLPHTHIOCEROL SYNTHESIS POLYKETIDE SYNTHASE TYPE I PKS1-RELATED"/>
    <property type="match status" value="1"/>
</dbReference>
<accession>A0ABR5HQ36</accession>
<evidence type="ECO:0000256" key="2">
    <source>
        <dbReference type="ARBA" id="ARBA00023268"/>
    </source>
</evidence>
<sequence>VDTACSSSLVALHWAAQALRQGECTMALAGGVAVMATPGAFLEFSRQRGLAEDGRCKAFAEAADGTGWGEGVGILLVERLSDARRNGHRVLGVIRGSAINQDGASSGLTVPHGPSQQRVIRDALANAGLSAAQVDAVEAHGTGTRLGDPIEARSLIATYGQERTGGRPLWLGSLKSNIGHTAGAAGVAGVIKMIMAMREGVLPRTLHIDEPSSHVDWSAGAVELLTEPVEWPETGEPRRAAVSSFGMSGTNAHVILEQAPETDQATEPVTVSLPVVPWLLSAKSPSALAAQAGRLLAHADGAGLDAVDIGYSLARTRAPLENRAVLIGKDTETLLRRAAALADDPGTADAVGSTTGEDQPVAVLFSGQGSQRAAMGRELHAAFPVFADAFDTVCAELDRHL</sequence>
<dbReference type="Pfam" id="PF02801">
    <property type="entry name" value="Ketoacyl-synt_C"/>
    <property type="match status" value="1"/>
</dbReference>
<dbReference type="PANTHER" id="PTHR43775">
    <property type="entry name" value="FATTY ACID SYNTHASE"/>
    <property type="match status" value="1"/>
</dbReference>
<dbReference type="Gene3D" id="3.40.47.10">
    <property type="match status" value="1"/>
</dbReference>
<organism evidence="4 5">
    <name type="scientific">Streptomyces leeuwenhoekii</name>
    <dbReference type="NCBI Taxonomy" id="1437453"/>
    <lineage>
        <taxon>Bacteria</taxon>
        <taxon>Bacillati</taxon>
        <taxon>Actinomycetota</taxon>
        <taxon>Actinomycetes</taxon>
        <taxon>Kitasatosporales</taxon>
        <taxon>Streptomycetaceae</taxon>
        <taxon>Streptomyces</taxon>
    </lineage>
</organism>